<dbReference type="GO" id="GO:0045004">
    <property type="term" value="P:DNA replication proofreading"/>
    <property type="evidence" value="ECO:0007669"/>
    <property type="project" value="TreeGrafter"/>
</dbReference>
<dbReference type="EC" id="2.7.7.7" evidence="6"/>
<keyword evidence="4 6" id="KW-0239">DNA-directed DNA polymerase</keyword>
<name>A0A8S9RR36_BRACR</name>
<keyword evidence="3 6" id="KW-0235">DNA replication</keyword>
<keyword evidence="6" id="KW-0408">Iron</keyword>
<dbReference type="GO" id="GO:0003677">
    <property type="term" value="F:DNA binding"/>
    <property type="evidence" value="ECO:0007669"/>
    <property type="project" value="UniProtKB-KW"/>
</dbReference>
<dbReference type="PANTHER" id="PTHR10670:SF0">
    <property type="entry name" value="DNA POLYMERASE EPSILON CATALYTIC SUBUNIT A"/>
    <property type="match status" value="1"/>
</dbReference>
<dbReference type="Pfam" id="PF23250">
    <property type="entry name" value="zf_DPOE_2"/>
    <property type="match status" value="1"/>
</dbReference>
<sequence>MSHTKEINVSDASRVSGQAPKGDYSLELIQMISAAVMALDQNVQQDVLVMRKNLLYINVKECAVEADNCDGYRDLDIRSDSALLTEKQWSCPDPQCGKIYDREQMENRLVQIVRQSEKMYQIQDLLCNQVKAAHLTEQCECAGSFRCKESGSDFLKRMEVFLDIIS</sequence>
<comment type="cofactor">
    <cofactor evidence="6">
        <name>[4Fe-4S] cluster</name>
        <dbReference type="ChEBI" id="CHEBI:49883"/>
    </cofactor>
</comment>
<comment type="function">
    <text evidence="6">DNA polymerase II participates in chromosomal DNA replication.</text>
</comment>
<keyword evidence="1 6" id="KW-0808">Transferase</keyword>
<accession>A0A8S9RR36</accession>
<dbReference type="Pfam" id="PF22912">
    <property type="entry name" value="zf-DPOE"/>
    <property type="match status" value="1"/>
</dbReference>
<dbReference type="GO" id="GO:0000278">
    <property type="term" value="P:mitotic cell cycle"/>
    <property type="evidence" value="ECO:0007669"/>
    <property type="project" value="TreeGrafter"/>
</dbReference>
<dbReference type="AlphaFoldDB" id="A0A8S9RR36"/>
<comment type="caution">
    <text evidence="8">The sequence shown here is derived from an EMBL/GenBank/DDBJ whole genome shotgun (WGS) entry which is preliminary data.</text>
</comment>
<protein>
    <recommendedName>
        <fullName evidence="6">DNA polymerase epsilon catalytic subunit</fullName>
        <ecNumber evidence="6">2.7.7.7</ecNumber>
    </recommendedName>
</protein>
<keyword evidence="6" id="KW-0539">Nucleus</keyword>
<organism evidence="8 9">
    <name type="scientific">Brassica cretica</name>
    <name type="common">Mustard</name>
    <dbReference type="NCBI Taxonomy" id="69181"/>
    <lineage>
        <taxon>Eukaryota</taxon>
        <taxon>Viridiplantae</taxon>
        <taxon>Streptophyta</taxon>
        <taxon>Embryophyta</taxon>
        <taxon>Tracheophyta</taxon>
        <taxon>Spermatophyta</taxon>
        <taxon>Magnoliopsida</taxon>
        <taxon>eudicotyledons</taxon>
        <taxon>Gunneridae</taxon>
        <taxon>Pentapetalae</taxon>
        <taxon>rosids</taxon>
        <taxon>malvids</taxon>
        <taxon>Brassicales</taxon>
        <taxon>Brassicaceae</taxon>
        <taxon>Brassiceae</taxon>
        <taxon>Brassica</taxon>
    </lineage>
</organism>
<dbReference type="GO" id="GO:0008310">
    <property type="term" value="F:single-stranded DNA 3'-5' DNA exonuclease activity"/>
    <property type="evidence" value="ECO:0007669"/>
    <property type="project" value="TreeGrafter"/>
</dbReference>
<dbReference type="GO" id="GO:0006297">
    <property type="term" value="P:nucleotide-excision repair, DNA gap filling"/>
    <property type="evidence" value="ECO:0007669"/>
    <property type="project" value="TreeGrafter"/>
</dbReference>
<evidence type="ECO:0000256" key="5">
    <source>
        <dbReference type="ARBA" id="ARBA00023125"/>
    </source>
</evidence>
<feature type="domain" description="DNA polymerase-epsilon zinc finger" evidence="7">
    <location>
        <begin position="122"/>
        <end position="163"/>
    </location>
</feature>
<evidence type="ECO:0000313" key="9">
    <source>
        <dbReference type="Proteomes" id="UP000712600"/>
    </source>
</evidence>
<dbReference type="GO" id="GO:0003887">
    <property type="term" value="F:DNA-directed DNA polymerase activity"/>
    <property type="evidence" value="ECO:0007669"/>
    <property type="project" value="UniProtKB-KW"/>
</dbReference>
<keyword evidence="6" id="KW-0004">4Fe-4S</keyword>
<evidence type="ECO:0000256" key="1">
    <source>
        <dbReference type="ARBA" id="ARBA00022679"/>
    </source>
</evidence>
<comment type="subcellular location">
    <subcellularLocation>
        <location evidence="6">Nucleus</location>
    </subcellularLocation>
</comment>
<evidence type="ECO:0000256" key="4">
    <source>
        <dbReference type="ARBA" id="ARBA00022932"/>
    </source>
</evidence>
<keyword evidence="6" id="KW-0863">Zinc-finger</keyword>
<comment type="catalytic activity">
    <reaction evidence="6">
        <text>DNA(n) + a 2'-deoxyribonucleoside 5'-triphosphate = DNA(n+1) + diphosphate</text>
        <dbReference type="Rhea" id="RHEA:22508"/>
        <dbReference type="Rhea" id="RHEA-COMP:17339"/>
        <dbReference type="Rhea" id="RHEA-COMP:17340"/>
        <dbReference type="ChEBI" id="CHEBI:33019"/>
        <dbReference type="ChEBI" id="CHEBI:61560"/>
        <dbReference type="ChEBI" id="CHEBI:173112"/>
        <dbReference type="EC" id="2.7.7.7"/>
    </reaction>
</comment>
<gene>
    <name evidence="8" type="ORF">F2Q69_00063466</name>
</gene>
<keyword evidence="2 6" id="KW-0548">Nucleotidyltransferase</keyword>
<proteinExistence type="inferred from homology"/>
<evidence type="ECO:0000256" key="2">
    <source>
        <dbReference type="ARBA" id="ARBA00022695"/>
    </source>
</evidence>
<keyword evidence="6" id="KW-0862">Zinc</keyword>
<evidence type="ECO:0000313" key="8">
    <source>
        <dbReference type="EMBL" id="KAF3574682.1"/>
    </source>
</evidence>
<evidence type="ECO:0000256" key="6">
    <source>
        <dbReference type="RuleBase" id="RU365029"/>
    </source>
</evidence>
<dbReference type="GO" id="GO:0008270">
    <property type="term" value="F:zinc ion binding"/>
    <property type="evidence" value="ECO:0007669"/>
    <property type="project" value="UniProtKB-KW"/>
</dbReference>
<dbReference type="InterPro" id="IPR029703">
    <property type="entry name" value="POL2"/>
</dbReference>
<evidence type="ECO:0000256" key="3">
    <source>
        <dbReference type="ARBA" id="ARBA00022705"/>
    </source>
</evidence>
<dbReference type="InterPro" id="IPR054475">
    <property type="entry name" value="Znf-DPOE"/>
</dbReference>
<keyword evidence="6" id="KW-0411">Iron-sulfur</keyword>
<comment type="similarity">
    <text evidence="6">Belongs to the DNA polymerase type-B family.</text>
</comment>
<keyword evidence="6" id="KW-0479">Metal-binding</keyword>
<evidence type="ECO:0000259" key="7">
    <source>
        <dbReference type="Pfam" id="PF22912"/>
    </source>
</evidence>
<keyword evidence="5 6" id="KW-0238">DNA-binding</keyword>
<dbReference type="PANTHER" id="PTHR10670">
    <property type="entry name" value="DNA POLYMERASE EPSILON CATALYTIC SUBUNIT A"/>
    <property type="match status" value="1"/>
</dbReference>
<dbReference type="GO" id="GO:0051539">
    <property type="term" value="F:4 iron, 4 sulfur cluster binding"/>
    <property type="evidence" value="ECO:0007669"/>
    <property type="project" value="UniProtKB-KW"/>
</dbReference>
<dbReference type="Proteomes" id="UP000712600">
    <property type="component" value="Unassembled WGS sequence"/>
</dbReference>
<dbReference type="GO" id="GO:0006272">
    <property type="term" value="P:leading strand elongation"/>
    <property type="evidence" value="ECO:0007669"/>
    <property type="project" value="TreeGrafter"/>
</dbReference>
<dbReference type="EMBL" id="QGKX02000095">
    <property type="protein sequence ID" value="KAF3574682.1"/>
    <property type="molecule type" value="Genomic_DNA"/>
</dbReference>
<dbReference type="GO" id="GO:0008622">
    <property type="term" value="C:epsilon DNA polymerase complex"/>
    <property type="evidence" value="ECO:0007669"/>
    <property type="project" value="InterPro"/>
</dbReference>
<reference evidence="8" key="1">
    <citation type="submission" date="2019-12" db="EMBL/GenBank/DDBJ databases">
        <title>Genome sequencing and annotation of Brassica cretica.</title>
        <authorList>
            <person name="Studholme D.J."/>
            <person name="Sarris P."/>
        </authorList>
    </citation>
    <scope>NUCLEOTIDE SEQUENCE</scope>
    <source>
        <strain evidence="8">PFS-109/04</strain>
        <tissue evidence="8">Leaf</tissue>
    </source>
</reference>
<dbReference type="GO" id="GO:0006287">
    <property type="term" value="P:base-excision repair, gap-filling"/>
    <property type="evidence" value="ECO:0007669"/>
    <property type="project" value="TreeGrafter"/>
</dbReference>